<evidence type="ECO:0000313" key="2">
    <source>
        <dbReference type="Proteomes" id="UP001152607"/>
    </source>
</evidence>
<dbReference type="OrthoDB" id="4757095at2759"/>
<keyword evidence="2" id="KW-1185">Reference proteome</keyword>
<dbReference type="EMBL" id="CAOQHR010000005">
    <property type="protein sequence ID" value="CAI6334743.1"/>
    <property type="molecule type" value="Genomic_DNA"/>
</dbReference>
<gene>
    <name evidence="1" type="ORF">PDIGIT_LOCUS7810</name>
</gene>
<proteinExistence type="predicted"/>
<evidence type="ECO:0000313" key="1">
    <source>
        <dbReference type="EMBL" id="CAI6334743.1"/>
    </source>
</evidence>
<protein>
    <submittedName>
        <fullName evidence="1">Uncharacterized protein</fullName>
    </submittedName>
</protein>
<comment type="caution">
    <text evidence="1">The sequence shown here is derived from an EMBL/GenBank/DDBJ whole genome shotgun (WGS) entry which is preliminary data.</text>
</comment>
<dbReference type="AlphaFoldDB" id="A0A9W4XKA8"/>
<accession>A0A9W4XKA8</accession>
<organism evidence="1 2">
    <name type="scientific">Periconia digitata</name>
    <dbReference type="NCBI Taxonomy" id="1303443"/>
    <lineage>
        <taxon>Eukaryota</taxon>
        <taxon>Fungi</taxon>
        <taxon>Dikarya</taxon>
        <taxon>Ascomycota</taxon>
        <taxon>Pezizomycotina</taxon>
        <taxon>Dothideomycetes</taxon>
        <taxon>Pleosporomycetidae</taxon>
        <taxon>Pleosporales</taxon>
        <taxon>Massarineae</taxon>
        <taxon>Periconiaceae</taxon>
        <taxon>Periconia</taxon>
    </lineage>
</organism>
<name>A0A9W4XKA8_9PLEO</name>
<sequence>MAVNLYAFRTHSSRVISYLGLLSCYRIYTEAIDVLYAANQFSVRGSTGLRAFHSVTLLLQWNYPTLKISTLFLTPLSACTIGYMFAIISRVCLDCAICTLNF</sequence>
<reference evidence="1" key="1">
    <citation type="submission" date="2023-01" db="EMBL/GenBank/DDBJ databases">
        <authorList>
            <person name="Van Ghelder C."/>
            <person name="Rancurel C."/>
        </authorList>
    </citation>
    <scope>NUCLEOTIDE SEQUENCE</scope>
    <source>
        <strain evidence="1">CNCM I-4278</strain>
    </source>
</reference>
<dbReference type="Proteomes" id="UP001152607">
    <property type="component" value="Unassembled WGS sequence"/>
</dbReference>